<protein>
    <submittedName>
        <fullName evidence="2">Uncharacterized protein</fullName>
    </submittedName>
</protein>
<organism evidence="2 4">
    <name type="scientific">Phytophthora kernoviae</name>
    <dbReference type="NCBI Taxonomy" id="325452"/>
    <lineage>
        <taxon>Eukaryota</taxon>
        <taxon>Sar</taxon>
        <taxon>Stramenopiles</taxon>
        <taxon>Oomycota</taxon>
        <taxon>Peronosporomycetes</taxon>
        <taxon>Peronosporales</taxon>
        <taxon>Peronosporaceae</taxon>
        <taxon>Phytophthora</taxon>
    </lineage>
</organism>
<feature type="compositionally biased region" description="Basic and acidic residues" evidence="1">
    <location>
        <begin position="258"/>
        <end position="277"/>
    </location>
</feature>
<dbReference type="EMBL" id="MBAD02000594">
    <property type="protein sequence ID" value="RLN65481.1"/>
    <property type="molecule type" value="Genomic_DNA"/>
</dbReference>
<dbReference type="OrthoDB" id="77944at2759"/>
<feature type="compositionally biased region" description="Low complexity" evidence="1">
    <location>
        <begin position="283"/>
        <end position="293"/>
    </location>
</feature>
<evidence type="ECO:0000313" key="5">
    <source>
        <dbReference type="Proteomes" id="UP000284657"/>
    </source>
</evidence>
<dbReference type="Proteomes" id="UP000277300">
    <property type="component" value="Unassembled WGS sequence"/>
</dbReference>
<accession>A0A3F2RTL7</accession>
<feature type="region of interest" description="Disordered" evidence="1">
    <location>
        <begin position="257"/>
        <end position="293"/>
    </location>
</feature>
<reference evidence="4 5" key="1">
    <citation type="submission" date="2018-07" db="EMBL/GenBank/DDBJ databases">
        <title>Genome sequencing of oomycete isolates from Chile give support for New Zealand origin for Phytophthora kernoviae and make available the first Nothophytophthora sp. genome.</title>
        <authorList>
            <person name="Studholme D.J."/>
            <person name="Sanfuentes E."/>
            <person name="Panda P."/>
            <person name="Hill R."/>
            <person name="Sambles C."/>
            <person name="Grant M."/>
            <person name="Williams N.M."/>
            <person name="Mcdougal R.L."/>
        </authorList>
    </citation>
    <scope>NUCLEOTIDE SEQUENCE [LARGE SCALE GENOMIC DNA]</scope>
    <source>
        <strain evidence="2">Chile6</strain>
        <strain evidence="3">Chile7</strain>
    </source>
</reference>
<comment type="caution">
    <text evidence="2">The sequence shown here is derived from an EMBL/GenBank/DDBJ whole genome shotgun (WGS) entry which is preliminary data.</text>
</comment>
<feature type="compositionally biased region" description="Acidic residues" evidence="1">
    <location>
        <begin position="52"/>
        <end position="78"/>
    </location>
</feature>
<dbReference type="AlphaFoldDB" id="A0A3F2RTL7"/>
<dbReference type="EMBL" id="MBDO02000107">
    <property type="protein sequence ID" value="RLN62943.1"/>
    <property type="molecule type" value="Genomic_DNA"/>
</dbReference>
<feature type="compositionally biased region" description="Low complexity" evidence="1">
    <location>
        <begin position="27"/>
        <end position="51"/>
    </location>
</feature>
<gene>
    <name evidence="3" type="ORF">BBJ29_003588</name>
    <name evidence="2" type="ORF">BBP00_00004427</name>
</gene>
<evidence type="ECO:0000256" key="1">
    <source>
        <dbReference type="SAM" id="MobiDB-lite"/>
    </source>
</evidence>
<feature type="compositionally biased region" description="Basic and acidic residues" evidence="1">
    <location>
        <begin position="153"/>
        <end position="164"/>
    </location>
</feature>
<feature type="region of interest" description="Disordered" evidence="1">
    <location>
        <begin position="104"/>
        <end position="128"/>
    </location>
</feature>
<proteinExistence type="predicted"/>
<feature type="compositionally biased region" description="Low complexity" evidence="1">
    <location>
        <begin position="166"/>
        <end position="190"/>
    </location>
</feature>
<evidence type="ECO:0000313" key="3">
    <source>
        <dbReference type="EMBL" id="RLN65481.1"/>
    </source>
</evidence>
<evidence type="ECO:0000313" key="4">
    <source>
        <dbReference type="Proteomes" id="UP000277300"/>
    </source>
</evidence>
<feature type="compositionally biased region" description="Basic residues" evidence="1">
    <location>
        <begin position="107"/>
        <end position="116"/>
    </location>
</feature>
<evidence type="ECO:0000313" key="2">
    <source>
        <dbReference type="EMBL" id="RLN62943.1"/>
    </source>
</evidence>
<feature type="region of interest" description="Disordered" evidence="1">
    <location>
        <begin position="1"/>
        <end position="87"/>
    </location>
</feature>
<dbReference type="Proteomes" id="UP000284657">
    <property type="component" value="Unassembled WGS sequence"/>
</dbReference>
<sequence>MTADDFTVTGMDVQIDKNSPPIPIEASVVSDSTISSSDRCSSCSSSDTSADALDDDYGAPELSSEDDEPADEEDAQEDDVNHFLVKPMSSRLQVCPVDDLAVEDEKRRRRSRRNLKGKTPVNGVSRDAESLPSMSSFFRFITSWYAPITAVSGDDKTSRKDKNRSSTRQLRSSLSRASANSSSSATASASKKGVRFVEEAELFYIPLHRDYSKRQRDCMWPTRTEFIAMVERNLDAVYDEMEREYEAQVENEYLENEGMAREEARQRTVETQRKAEAETQAQRSLSPPLSRSLSVMSSSVPTLNLSQKQVLVSPRARSSHDLRFKYLKHLGIDS</sequence>
<name>A0A3F2RTL7_9STRA</name>
<feature type="region of interest" description="Disordered" evidence="1">
    <location>
        <begin position="152"/>
        <end position="191"/>
    </location>
</feature>